<keyword evidence="3" id="KW-0732">Signal</keyword>
<feature type="chain" id="PRO_5001701378" evidence="3">
    <location>
        <begin position="23"/>
        <end position="234"/>
    </location>
</feature>
<name>A0A074WCL4_AURM1</name>
<evidence type="ECO:0000256" key="1">
    <source>
        <dbReference type="ARBA" id="ARBA00022801"/>
    </source>
</evidence>
<dbReference type="HOGENOM" id="CLU_040058_6_1_1"/>
<sequence length="234" mass="24400">MSSLFALAKAACLLLLASEAFASPIEKIEELEKRAVCTAYTLIETRGTGEPQGPSNTFKTMDAAILAQLMGGSEYDTVYPASVDQNSAAGTADIINQINTGLEANPNRCFILEGYSQGAAATVDAMPKLTGAAFNAVKGVFLVGDPHHKAGLACNVDSKGGSTTKNVNGLSVLLGSIPKNWVSKTLDVCAYGDPVCDTNPDHGLDVSAHLSYKSDANVQNQGIKFVLGKLRGTS</sequence>
<dbReference type="SMART" id="SM01110">
    <property type="entry name" value="Cutinase"/>
    <property type="match status" value="1"/>
</dbReference>
<dbReference type="RefSeq" id="XP_040877264.1">
    <property type="nucleotide sequence ID" value="XM_041025068.1"/>
</dbReference>
<evidence type="ECO:0000313" key="5">
    <source>
        <dbReference type="Proteomes" id="UP000030672"/>
    </source>
</evidence>
<evidence type="ECO:0000313" key="4">
    <source>
        <dbReference type="EMBL" id="KEQ60241.1"/>
    </source>
</evidence>
<organism evidence="4 5">
    <name type="scientific">Aureobasidium melanogenum (strain CBS 110374)</name>
    <name type="common">Aureobasidium pullulans var. melanogenum</name>
    <dbReference type="NCBI Taxonomy" id="1043003"/>
    <lineage>
        <taxon>Eukaryota</taxon>
        <taxon>Fungi</taxon>
        <taxon>Dikarya</taxon>
        <taxon>Ascomycota</taxon>
        <taxon>Pezizomycotina</taxon>
        <taxon>Dothideomycetes</taxon>
        <taxon>Dothideomycetidae</taxon>
        <taxon>Dothideales</taxon>
        <taxon>Saccotheciaceae</taxon>
        <taxon>Aureobasidium</taxon>
    </lineage>
</organism>
<feature type="signal peptide" evidence="3">
    <location>
        <begin position="1"/>
        <end position="22"/>
    </location>
</feature>
<dbReference type="EMBL" id="KL584843">
    <property type="protein sequence ID" value="KEQ60241.1"/>
    <property type="molecule type" value="Genomic_DNA"/>
</dbReference>
<dbReference type="Proteomes" id="UP000030672">
    <property type="component" value="Unassembled WGS sequence"/>
</dbReference>
<dbReference type="PANTHER" id="PTHR33630">
    <property type="entry name" value="CUTINASE RV1984C-RELATED-RELATED"/>
    <property type="match status" value="1"/>
</dbReference>
<evidence type="ECO:0000256" key="3">
    <source>
        <dbReference type="SAM" id="SignalP"/>
    </source>
</evidence>
<dbReference type="STRING" id="1043003.A0A074WCL4"/>
<dbReference type="Gene3D" id="3.40.50.1820">
    <property type="entry name" value="alpha/beta hydrolase"/>
    <property type="match status" value="1"/>
</dbReference>
<dbReference type="Pfam" id="PF01083">
    <property type="entry name" value="Cutinase"/>
    <property type="match status" value="1"/>
</dbReference>
<gene>
    <name evidence="4" type="ORF">M437DRAFT_68163</name>
</gene>
<reference evidence="4 5" key="1">
    <citation type="journal article" date="2014" name="BMC Genomics">
        <title>Genome sequencing of four Aureobasidium pullulans varieties: biotechnological potential, stress tolerance, and description of new species.</title>
        <authorList>
            <person name="Gostin Ar C."/>
            <person name="Ohm R.A."/>
            <person name="Kogej T."/>
            <person name="Sonjak S."/>
            <person name="Turk M."/>
            <person name="Zajc J."/>
            <person name="Zalar P."/>
            <person name="Grube M."/>
            <person name="Sun H."/>
            <person name="Han J."/>
            <person name="Sharma A."/>
            <person name="Chiniquy J."/>
            <person name="Ngan C.Y."/>
            <person name="Lipzen A."/>
            <person name="Barry K."/>
            <person name="Grigoriev I.V."/>
            <person name="Gunde-Cimerman N."/>
        </authorList>
    </citation>
    <scope>NUCLEOTIDE SEQUENCE [LARGE SCALE GENOMIC DNA]</scope>
    <source>
        <strain evidence="4 5">CBS 110374</strain>
    </source>
</reference>
<dbReference type="SUPFAM" id="SSF53474">
    <property type="entry name" value="alpha/beta-Hydrolases"/>
    <property type="match status" value="1"/>
</dbReference>
<dbReference type="AlphaFoldDB" id="A0A074WCL4"/>
<evidence type="ECO:0000256" key="2">
    <source>
        <dbReference type="ARBA" id="ARBA00023157"/>
    </source>
</evidence>
<dbReference type="InterPro" id="IPR000675">
    <property type="entry name" value="Cutinase/axe"/>
</dbReference>
<dbReference type="GO" id="GO:0052689">
    <property type="term" value="F:carboxylic ester hydrolase activity"/>
    <property type="evidence" value="ECO:0007669"/>
    <property type="project" value="UniProtKB-ARBA"/>
</dbReference>
<accession>A0A074WCL4</accession>
<keyword evidence="1" id="KW-0378">Hydrolase</keyword>
<keyword evidence="5" id="KW-1185">Reference proteome</keyword>
<dbReference type="GeneID" id="63918441"/>
<dbReference type="PANTHER" id="PTHR33630:SF9">
    <property type="entry name" value="CUTINASE 4"/>
    <property type="match status" value="1"/>
</dbReference>
<protein>
    <submittedName>
        <fullName evidence="4">A cutinase-like protein from cryptococcus Sp</fullName>
    </submittedName>
</protein>
<proteinExistence type="predicted"/>
<keyword evidence="2" id="KW-1015">Disulfide bond</keyword>
<dbReference type="InterPro" id="IPR029058">
    <property type="entry name" value="AB_hydrolase_fold"/>
</dbReference>